<keyword evidence="6" id="KW-1185">Reference proteome</keyword>
<dbReference type="Pfam" id="PF00023">
    <property type="entry name" value="Ank"/>
    <property type="match status" value="1"/>
</dbReference>
<reference evidence="5 6" key="1">
    <citation type="submission" date="2020-06" db="EMBL/GenBank/DDBJ databases">
        <authorList>
            <person name="Li R."/>
            <person name="Bekaert M."/>
        </authorList>
    </citation>
    <scope>NUCLEOTIDE SEQUENCE [LARGE SCALE GENOMIC DNA]</scope>
    <source>
        <strain evidence="6">wild</strain>
    </source>
</reference>
<feature type="repeat" description="ANK" evidence="3">
    <location>
        <begin position="978"/>
        <end position="1010"/>
    </location>
</feature>
<dbReference type="SUPFAM" id="SSF52540">
    <property type="entry name" value="P-loop containing nucleoside triphosphate hydrolases"/>
    <property type="match status" value="1"/>
</dbReference>
<proteinExistence type="predicted"/>
<dbReference type="EMBL" id="CACVKT020010157">
    <property type="protein sequence ID" value="CAC5425080.1"/>
    <property type="molecule type" value="Genomic_DNA"/>
</dbReference>
<dbReference type="AlphaFoldDB" id="A0A6J8EX50"/>
<sequence>MQTEELERGGLGINIGLEYCGSPLCADDIVLMTSDETEIQAMLNIAYKYSCQHRYNIHPQNSSLIKTERTKTNNQHHPITLGESPIQQEQQITRLGIIRAEIHWKHKCQLCQIEKEDIMHFILRCPALNEQRQKVLPELKQQIILLLLKICAAFYSFKCPVQSQWRHKAKMKCNSSESYACVYDQNGRNFTEFCSKNAITEKKGFKVIIRGAVDGEHCDWNFYQPFKFNSSGNSRCVYKKSVCTEKGQVIYRKETNTTTDNLCRCDYTRSYDFIHRPQHRCYCVPSIEDCFCYSKICSSNEYLSQDYECLDINEWGKNSECSPVIIDGNVETSTIISTDGQAKQGDFQDRLIIKWNKRLEHFEVTNAARKVLNDVETHGFVILSGPPGSGKSAIAYYAAFMLEKKHAFKIFPVSTLVEIRRYVLPDTKQVFLIDDVVGKYTVDEPCIQQWKNEKTFITQTITASSNTKVILTCRSYIYNSGFCCKLHVLPMHCDLLTRNLKLNIVERRQICNRYNVPELTERTVMMYDFLPLLCSIFSIQENTTAFFVNPCKVLTHDMIKTKEKSDIAYLAIALLVVKDNNIDRQILNLQNLEIVELLKDLCIECGFKYHPLSPVLLSALCDLIGTYVMETDDGFACIHDNLFRNLSFIVGGGIMHCLLKYGSSRFLANRLQLASIGHEQHDELVIIVKPEQEESYFQRLLLDIRKGNHSHVFTGIQMKYLRFRTKLLKFLILLKAEDLKCDKHKSTPLHVASEQGYEDLAHVLVELKKDQINHQDSNKRTPLYMACLGGHNKVVKELHLHDKTTLEITNNDDCTPLDAASSNGHCSTVKLLLDYGANYKKKDTKMKRTPLYRACENGHYDVVRLLLSKNPDVKHTDVKGLKAIHIACLTEHFDIVELLLSYKDMINECDAHGRTPLFIACESNQQKMVELLLEHNANVNQTNKENMTPLHKACQIRNEVIVGRLLDKTAKVNVQSVYGLSPLYISCLEGTLNIVNILLNQKADVNLATKQGWTPFLISCSEDHLEICKSLQHSGANINTADKFEFTPLHIACREKHERIVRFLLEHNANVNAVNRKKESPLYISCMNESSEIVELLLEKNADVNICEENGNCPLHAACLKGNKQIVQLLLNKKADIHKRNNVGKTPFDVLQGRDEDSIDEMLNRNKKM</sequence>
<protein>
    <recommendedName>
        <fullName evidence="4">Novel STAND NTPase 3 domain-containing protein</fullName>
    </recommendedName>
</protein>
<dbReference type="InterPro" id="IPR036770">
    <property type="entry name" value="Ankyrin_rpt-contain_sf"/>
</dbReference>
<feature type="repeat" description="ANK" evidence="3">
    <location>
        <begin position="846"/>
        <end position="878"/>
    </location>
</feature>
<evidence type="ECO:0000259" key="4">
    <source>
        <dbReference type="Pfam" id="PF20720"/>
    </source>
</evidence>
<organism evidence="5 6">
    <name type="scientific">Mytilus coruscus</name>
    <name type="common">Sea mussel</name>
    <dbReference type="NCBI Taxonomy" id="42192"/>
    <lineage>
        <taxon>Eukaryota</taxon>
        <taxon>Metazoa</taxon>
        <taxon>Spiralia</taxon>
        <taxon>Lophotrochozoa</taxon>
        <taxon>Mollusca</taxon>
        <taxon>Bivalvia</taxon>
        <taxon>Autobranchia</taxon>
        <taxon>Pteriomorphia</taxon>
        <taxon>Mytilida</taxon>
        <taxon>Mytiloidea</taxon>
        <taxon>Mytilidae</taxon>
        <taxon>Mytilinae</taxon>
        <taxon>Mytilus</taxon>
    </lineage>
</organism>
<feature type="repeat" description="ANK" evidence="3">
    <location>
        <begin position="912"/>
        <end position="944"/>
    </location>
</feature>
<accession>A0A6J8EX50</accession>
<dbReference type="SMART" id="SM00248">
    <property type="entry name" value="ANK"/>
    <property type="match status" value="12"/>
</dbReference>
<feature type="repeat" description="ANK" evidence="3">
    <location>
        <begin position="1077"/>
        <end position="1109"/>
    </location>
</feature>
<dbReference type="PANTHER" id="PTHR24173">
    <property type="entry name" value="ANKYRIN REPEAT CONTAINING"/>
    <property type="match status" value="1"/>
</dbReference>
<dbReference type="InterPro" id="IPR027417">
    <property type="entry name" value="P-loop_NTPase"/>
</dbReference>
<feature type="domain" description="Novel STAND NTPase 3" evidence="4">
    <location>
        <begin position="363"/>
        <end position="512"/>
    </location>
</feature>
<feature type="repeat" description="ANK" evidence="3">
    <location>
        <begin position="945"/>
        <end position="977"/>
    </location>
</feature>
<name>A0A6J8EX50_MYTCO</name>
<dbReference type="InterPro" id="IPR002110">
    <property type="entry name" value="Ankyrin_rpt"/>
</dbReference>
<evidence type="ECO:0000313" key="6">
    <source>
        <dbReference type="Proteomes" id="UP000507470"/>
    </source>
</evidence>
<evidence type="ECO:0000256" key="1">
    <source>
        <dbReference type="ARBA" id="ARBA00022737"/>
    </source>
</evidence>
<feature type="repeat" description="ANK" evidence="3">
    <location>
        <begin position="1110"/>
        <end position="1142"/>
    </location>
</feature>
<dbReference type="Gene3D" id="1.25.40.20">
    <property type="entry name" value="Ankyrin repeat-containing domain"/>
    <property type="match status" value="3"/>
</dbReference>
<feature type="repeat" description="ANK" evidence="3">
    <location>
        <begin position="812"/>
        <end position="844"/>
    </location>
</feature>
<feature type="repeat" description="ANK" evidence="3">
    <location>
        <begin position="1044"/>
        <end position="1076"/>
    </location>
</feature>
<feature type="repeat" description="ANK" evidence="3">
    <location>
        <begin position="1011"/>
        <end position="1043"/>
    </location>
</feature>
<dbReference type="Pfam" id="PF12796">
    <property type="entry name" value="Ank_2"/>
    <property type="match status" value="3"/>
</dbReference>
<dbReference type="Proteomes" id="UP000507470">
    <property type="component" value="Unassembled WGS sequence"/>
</dbReference>
<evidence type="ECO:0000256" key="3">
    <source>
        <dbReference type="PROSITE-ProRule" id="PRU00023"/>
    </source>
</evidence>
<gene>
    <name evidence="5" type="ORF">MCOR_56929</name>
</gene>
<dbReference type="SUPFAM" id="SSF48403">
    <property type="entry name" value="Ankyrin repeat"/>
    <property type="match status" value="2"/>
</dbReference>
<dbReference type="PROSITE" id="PS50297">
    <property type="entry name" value="ANK_REP_REGION"/>
    <property type="match status" value="8"/>
</dbReference>
<dbReference type="Pfam" id="PF13637">
    <property type="entry name" value="Ank_4"/>
    <property type="match status" value="1"/>
</dbReference>
<keyword evidence="2 3" id="KW-0040">ANK repeat</keyword>
<evidence type="ECO:0000313" key="5">
    <source>
        <dbReference type="EMBL" id="CAC5425080.1"/>
    </source>
</evidence>
<dbReference type="PANTHER" id="PTHR24173:SF74">
    <property type="entry name" value="ANKYRIN REPEAT DOMAIN-CONTAINING PROTEIN 16"/>
    <property type="match status" value="1"/>
</dbReference>
<evidence type="ECO:0000256" key="2">
    <source>
        <dbReference type="ARBA" id="ARBA00023043"/>
    </source>
</evidence>
<dbReference type="OrthoDB" id="20872at2759"/>
<dbReference type="Pfam" id="PF20720">
    <property type="entry name" value="nSTAND3"/>
    <property type="match status" value="1"/>
</dbReference>
<dbReference type="InterPro" id="IPR049050">
    <property type="entry name" value="nSTAND3"/>
</dbReference>
<dbReference type="PROSITE" id="PS50088">
    <property type="entry name" value="ANK_REPEAT"/>
    <property type="match status" value="9"/>
</dbReference>
<keyword evidence="1" id="KW-0677">Repeat</keyword>